<gene>
    <name evidence="5" type="ORF">SAMN04488052_101417</name>
</gene>
<protein>
    <recommendedName>
        <fullName evidence="4">Putative pterin-4-alpha-carbinolamine dehydratase</fullName>
        <shortName evidence="4">PHS</shortName>
        <ecNumber evidence="4">4.2.1.96</ecNumber>
    </recommendedName>
    <alternativeName>
        <fullName evidence="4">4-alpha-hydroxy-tetrahydropterin dehydratase</fullName>
    </alternativeName>
    <alternativeName>
        <fullName evidence="4">Pterin carbinolamine dehydratase</fullName>
        <shortName evidence="4">PCD</shortName>
    </alternativeName>
</protein>
<dbReference type="Proteomes" id="UP000199657">
    <property type="component" value="Unassembled WGS sequence"/>
</dbReference>
<dbReference type="GO" id="GO:0006729">
    <property type="term" value="P:tetrahydrobiopterin biosynthetic process"/>
    <property type="evidence" value="ECO:0007669"/>
    <property type="project" value="InterPro"/>
</dbReference>
<name>A0A1H8Q8A3_9GAMM</name>
<dbReference type="GO" id="GO:0008124">
    <property type="term" value="F:4-alpha-hydroxytetrahydrobiopterin dehydratase activity"/>
    <property type="evidence" value="ECO:0007669"/>
    <property type="project" value="UniProtKB-UniRule"/>
</dbReference>
<dbReference type="Gene3D" id="3.30.1360.20">
    <property type="entry name" value="Transcriptional coactivator/pterin dehydratase"/>
    <property type="match status" value="1"/>
</dbReference>
<organism evidence="5 6">
    <name type="scientific">Aquisalimonas asiatica</name>
    <dbReference type="NCBI Taxonomy" id="406100"/>
    <lineage>
        <taxon>Bacteria</taxon>
        <taxon>Pseudomonadati</taxon>
        <taxon>Pseudomonadota</taxon>
        <taxon>Gammaproteobacteria</taxon>
        <taxon>Chromatiales</taxon>
        <taxon>Ectothiorhodospiraceae</taxon>
        <taxon>Aquisalimonas</taxon>
    </lineage>
</organism>
<accession>A0A1H8Q8A3</accession>
<keyword evidence="3 4" id="KW-0456">Lyase</keyword>
<dbReference type="PANTHER" id="PTHR42805">
    <property type="entry name" value="PTERIN-4-ALPHA-CARBINOLAMINE DEHYDRATASE-RELATED"/>
    <property type="match status" value="1"/>
</dbReference>
<evidence type="ECO:0000256" key="2">
    <source>
        <dbReference type="ARBA" id="ARBA00006472"/>
    </source>
</evidence>
<reference evidence="5 6" key="1">
    <citation type="submission" date="2016-10" db="EMBL/GenBank/DDBJ databases">
        <authorList>
            <person name="de Groot N.N."/>
        </authorList>
    </citation>
    <scope>NUCLEOTIDE SEQUENCE [LARGE SCALE GENOMIC DNA]</scope>
    <source>
        <strain evidence="5 6">CGMCC 1.6291</strain>
    </source>
</reference>
<dbReference type="InterPro" id="IPR001533">
    <property type="entry name" value="Pterin_deHydtase"/>
</dbReference>
<dbReference type="OrthoDB" id="5294615at2"/>
<dbReference type="PANTHER" id="PTHR42805:SF1">
    <property type="entry name" value="PTERIN-4-ALPHA-CARBINOLAMINE DEHYDRATASE-RELATED"/>
    <property type="match status" value="1"/>
</dbReference>
<proteinExistence type="inferred from homology"/>
<dbReference type="SUPFAM" id="SSF55248">
    <property type="entry name" value="PCD-like"/>
    <property type="match status" value="1"/>
</dbReference>
<dbReference type="InterPro" id="IPR036428">
    <property type="entry name" value="PCD_sf"/>
</dbReference>
<keyword evidence="6" id="KW-1185">Reference proteome</keyword>
<evidence type="ECO:0000313" key="6">
    <source>
        <dbReference type="Proteomes" id="UP000199657"/>
    </source>
</evidence>
<sequence>MSLTEQKCTPCQGGVEPMPRERAEEFMDQVPGWELTHEATRLQRRFKFKNFAQANAFVDRVGELAEAEDHHPDITFGYGYALVEIWTHKIGGLHENDFIFAAKTNELFEA</sequence>
<evidence type="ECO:0000256" key="1">
    <source>
        <dbReference type="ARBA" id="ARBA00001554"/>
    </source>
</evidence>
<dbReference type="InterPro" id="IPR050376">
    <property type="entry name" value="Pterin-4-alpha-carb_dehyd"/>
</dbReference>
<evidence type="ECO:0000256" key="3">
    <source>
        <dbReference type="ARBA" id="ARBA00023239"/>
    </source>
</evidence>
<dbReference type="Pfam" id="PF01329">
    <property type="entry name" value="Pterin_4a"/>
    <property type="match status" value="1"/>
</dbReference>
<comment type="similarity">
    <text evidence="2 4">Belongs to the pterin-4-alpha-carbinolamine dehydratase family.</text>
</comment>
<dbReference type="EC" id="4.2.1.96" evidence="4"/>
<evidence type="ECO:0000256" key="4">
    <source>
        <dbReference type="HAMAP-Rule" id="MF_00434"/>
    </source>
</evidence>
<dbReference type="RefSeq" id="WP_091639501.1">
    <property type="nucleotide sequence ID" value="NZ_FOEG01000001.1"/>
</dbReference>
<dbReference type="HAMAP" id="MF_00434">
    <property type="entry name" value="Pterin_4_alpha"/>
    <property type="match status" value="1"/>
</dbReference>
<comment type="catalytic activity">
    <reaction evidence="1 4">
        <text>(4aS,6R)-4a-hydroxy-L-erythro-5,6,7,8-tetrahydrobiopterin = (6R)-L-erythro-6,7-dihydrobiopterin + H2O</text>
        <dbReference type="Rhea" id="RHEA:11920"/>
        <dbReference type="ChEBI" id="CHEBI:15377"/>
        <dbReference type="ChEBI" id="CHEBI:15642"/>
        <dbReference type="ChEBI" id="CHEBI:43120"/>
        <dbReference type="EC" id="4.2.1.96"/>
    </reaction>
</comment>
<dbReference type="AlphaFoldDB" id="A0A1H8Q8A3"/>
<dbReference type="CDD" id="cd00913">
    <property type="entry name" value="PCD_DCoH_subfamily_a"/>
    <property type="match status" value="1"/>
</dbReference>
<evidence type="ECO:0000313" key="5">
    <source>
        <dbReference type="EMBL" id="SEO50440.1"/>
    </source>
</evidence>
<dbReference type="EMBL" id="FOEG01000001">
    <property type="protein sequence ID" value="SEO50440.1"/>
    <property type="molecule type" value="Genomic_DNA"/>
</dbReference>
<dbReference type="STRING" id="406100.SAMN04488052_101417"/>